<dbReference type="OrthoDB" id="5970292at2759"/>
<dbReference type="PANTHER" id="PTHR14870">
    <property type="entry name" value="TUBULIN EPSILON AND DELTA COMPLEX PROTEIN 2"/>
    <property type="match status" value="1"/>
</dbReference>
<evidence type="ECO:0000313" key="2">
    <source>
        <dbReference type="EMBL" id="KAJ7362151.1"/>
    </source>
</evidence>
<feature type="compositionally biased region" description="Polar residues" evidence="1">
    <location>
        <begin position="11"/>
        <end position="21"/>
    </location>
</feature>
<feature type="compositionally biased region" description="Polar residues" evidence="1">
    <location>
        <begin position="133"/>
        <end position="143"/>
    </location>
</feature>
<reference evidence="2" key="1">
    <citation type="submission" date="2023-01" db="EMBL/GenBank/DDBJ databases">
        <title>Genome assembly of the deep-sea coral Lophelia pertusa.</title>
        <authorList>
            <person name="Herrera S."/>
            <person name="Cordes E."/>
        </authorList>
    </citation>
    <scope>NUCLEOTIDE SEQUENCE</scope>
    <source>
        <strain evidence="2">USNM1676648</strain>
        <tissue evidence="2">Polyp</tissue>
    </source>
</reference>
<dbReference type="Pfam" id="PF15764">
    <property type="entry name" value="DUF4693"/>
    <property type="match status" value="1"/>
</dbReference>
<evidence type="ECO:0000313" key="3">
    <source>
        <dbReference type="Proteomes" id="UP001163046"/>
    </source>
</evidence>
<feature type="region of interest" description="Disordered" evidence="1">
    <location>
        <begin position="1"/>
        <end position="40"/>
    </location>
</feature>
<dbReference type="PANTHER" id="PTHR14870:SF1">
    <property type="entry name" value="TUBULIN EPSILON AND DELTA COMPLEX PROTEIN 2"/>
    <property type="match status" value="1"/>
</dbReference>
<gene>
    <name evidence="2" type="ORF">OS493_013242</name>
</gene>
<accession>A0A9X0CLI9</accession>
<name>A0A9X0CLI9_9CNID</name>
<dbReference type="Proteomes" id="UP001163046">
    <property type="component" value="Unassembled WGS sequence"/>
</dbReference>
<dbReference type="InterPro" id="IPR031518">
    <property type="entry name" value="DUF4693"/>
</dbReference>
<dbReference type="EMBL" id="MU827307">
    <property type="protein sequence ID" value="KAJ7362151.1"/>
    <property type="molecule type" value="Genomic_DNA"/>
</dbReference>
<organism evidence="2 3">
    <name type="scientific">Desmophyllum pertusum</name>
    <dbReference type="NCBI Taxonomy" id="174260"/>
    <lineage>
        <taxon>Eukaryota</taxon>
        <taxon>Metazoa</taxon>
        <taxon>Cnidaria</taxon>
        <taxon>Anthozoa</taxon>
        <taxon>Hexacorallia</taxon>
        <taxon>Scleractinia</taxon>
        <taxon>Caryophylliina</taxon>
        <taxon>Caryophylliidae</taxon>
        <taxon>Desmophyllum</taxon>
    </lineage>
</organism>
<protein>
    <submittedName>
        <fullName evidence="2">Uncharacterized protein</fullName>
    </submittedName>
</protein>
<keyword evidence="3" id="KW-1185">Reference proteome</keyword>
<dbReference type="AlphaFoldDB" id="A0A9X0CLI9"/>
<feature type="compositionally biased region" description="Basic and acidic residues" evidence="1">
    <location>
        <begin position="145"/>
        <end position="161"/>
    </location>
</feature>
<feature type="compositionally biased region" description="Basic and acidic residues" evidence="1">
    <location>
        <begin position="30"/>
        <end position="40"/>
    </location>
</feature>
<sequence>MDKKDEEHTESTGQSQVTQNGEPIIGETEAESKAKEAEKQDMAALEVLLAKAQKAREIQTKMDEAVAKANQKKKISKKPLPVTTCTITHATLRLSGSAKMYLDSVLKKGTHSKTVSREQGHIPSRTGAGPSGKVTQRSTTPASVTREEKDNNTRTHSEQSCHDSQIALSSERDSAASDELFEKTNSVNKSTECSGEFQANKLQVDNAKQLALNDGVNKPLSVTGIPRQSSGLGNLDSQSKTEVRDLLQDCKKESLDPFAVDYLFVLPGKYRKLKSTSTWLYSELRKIIEKDGKPSPCQHFVERLEAGFDVGNISSRNEIQDKANGLLEEHEQLSTLTDAVVIRSCSLRDDAQWQEVYKCYRHWQIVLSKFNELQRRTQKLLEAQEQLTKCCPCGNCGAFDRDHPRDTSASVREGRKEGCVLLSRWLPDEIEHYSSVELCEGLNQQYGTVDFTYSSVKELRELVQLHHEVQLLCLQLHVKQLAGEKLLPLLEKLDPSDSAFVPLYRVTHGLLCGSGKVFPAMVLDNF</sequence>
<comment type="caution">
    <text evidence="2">The sequence shown here is derived from an EMBL/GenBank/DDBJ whole genome shotgun (WGS) entry which is preliminary data.</text>
</comment>
<proteinExistence type="predicted"/>
<feature type="compositionally biased region" description="Basic and acidic residues" evidence="1">
    <location>
        <begin position="1"/>
        <end position="10"/>
    </location>
</feature>
<feature type="region of interest" description="Disordered" evidence="1">
    <location>
        <begin position="110"/>
        <end position="166"/>
    </location>
</feature>
<evidence type="ECO:0000256" key="1">
    <source>
        <dbReference type="SAM" id="MobiDB-lite"/>
    </source>
</evidence>